<dbReference type="InterPro" id="IPR012338">
    <property type="entry name" value="Beta-lactam/transpept-like"/>
</dbReference>
<protein>
    <recommendedName>
        <fullName evidence="2">Beta-lactamase-related domain-containing protein</fullName>
    </recommendedName>
</protein>
<organism evidence="3 4">
    <name type="scientific">Pediococcus argentinicus</name>
    <dbReference type="NCBI Taxonomy" id="480391"/>
    <lineage>
        <taxon>Bacteria</taxon>
        <taxon>Bacillati</taxon>
        <taxon>Bacillota</taxon>
        <taxon>Bacilli</taxon>
        <taxon>Lactobacillales</taxon>
        <taxon>Lactobacillaceae</taxon>
        <taxon>Pediococcus</taxon>
    </lineage>
</organism>
<dbReference type="SUPFAM" id="SSF56601">
    <property type="entry name" value="beta-lactamase/transpeptidase-like"/>
    <property type="match status" value="1"/>
</dbReference>
<keyword evidence="4" id="KW-1185">Reference proteome</keyword>
<dbReference type="OrthoDB" id="9803467at2"/>
<evidence type="ECO:0000259" key="2">
    <source>
        <dbReference type="Pfam" id="PF00144"/>
    </source>
</evidence>
<dbReference type="PATRIC" id="fig|480391.4.peg.1550"/>
<dbReference type="PANTHER" id="PTHR43283">
    <property type="entry name" value="BETA-LACTAMASE-RELATED"/>
    <property type="match status" value="1"/>
</dbReference>
<dbReference type="InterPro" id="IPR001466">
    <property type="entry name" value="Beta-lactam-related"/>
</dbReference>
<name>A0A0R2NLQ4_9LACO</name>
<reference evidence="3 4" key="1">
    <citation type="journal article" date="2015" name="Genome Announc.">
        <title>Expanding the biotechnology potential of lactobacilli through comparative genomics of 213 strains and associated genera.</title>
        <authorList>
            <person name="Sun Z."/>
            <person name="Harris H.M."/>
            <person name="McCann A."/>
            <person name="Guo C."/>
            <person name="Argimon S."/>
            <person name="Zhang W."/>
            <person name="Yang X."/>
            <person name="Jeffery I.B."/>
            <person name="Cooney J.C."/>
            <person name="Kagawa T.F."/>
            <person name="Liu W."/>
            <person name="Song Y."/>
            <person name="Salvetti E."/>
            <person name="Wrobel A."/>
            <person name="Rasinkangas P."/>
            <person name="Parkhill J."/>
            <person name="Rea M.C."/>
            <person name="O'Sullivan O."/>
            <person name="Ritari J."/>
            <person name="Douillard F.P."/>
            <person name="Paul Ross R."/>
            <person name="Yang R."/>
            <person name="Briner A.E."/>
            <person name="Felis G.E."/>
            <person name="de Vos W.M."/>
            <person name="Barrangou R."/>
            <person name="Klaenhammer T.R."/>
            <person name="Caufield P.W."/>
            <person name="Cui Y."/>
            <person name="Zhang H."/>
            <person name="O'Toole P.W."/>
        </authorList>
    </citation>
    <scope>NUCLEOTIDE SEQUENCE [LARGE SCALE GENOMIC DNA]</scope>
    <source>
        <strain evidence="3 4">DSM 23026</strain>
    </source>
</reference>
<dbReference type="EMBL" id="JQCQ01000006">
    <property type="protein sequence ID" value="KRO25762.1"/>
    <property type="molecule type" value="Genomic_DNA"/>
</dbReference>
<dbReference type="GO" id="GO:0016787">
    <property type="term" value="F:hydrolase activity"/>
    <property type="evidence" value="ECO:0007669"/>
    <property type="project" value="UniProtKB-KW"/>
</dbReference>
<dbReference type="Pfam" id="PF00144">
    <property type="entry name" value="Beta-lactamase"/>
    <property type="match status" value="1"/>
</dbReference>
<dbReference type="RefSeq" id="WP_057798368.1">
    <property type="nucleotide sequence ID" value="NZ_BJZZ01000006.1"/>
</dbReference>
<accession>A0A0R2NLQ4</accession>
<keyword evidence="1" id="KW-0378">Hydrolase</keyword>
<evidence type="ECO:0000313" key="4">
    <source>
        <dbReference type="Proteomes" id="UP000051249"/>
    </source>
</evidence>
<dbReference type="InterPro" id="IPR050789">
    <property type="entry name" value="Diverse_Enzym_Activities"/>
</dbReference>
<dbReference type="AlphaFoldDB" id="A0A0R2NLQ4"/>
<dbReference type="PANTHER" id="PTHR43283:SF11">
    <property type="entry name" value="BETA-LACTAMASE-RELATED DOMAIN-CONTAINING PROTEIN"/>
    <property type="match status" value="1"/>
</dbReference>
<comment type="caution">
    <text evidence="3">The sequence shown here is derived from an EMBL/GenBank/DDBJ whole genome shotgun (WGS) entry which is preliminary data.</text>
</comment>
<evidence type="ECO:0000313" key="3">
    <source>
        <dbReference type="EMBL" id="KRO25762.1"/>
    </source>
</evidence>
<sequence length="324" mass="35997">MSKKFEAVHQVVQTAIDQKMIYGASYSLIDSKRIESRFEGVQGADELAINLDPSMIYDLGSLTEVIATSSRIFQLLAVREVGLKDPIVKFLPGFSDEKINIGNLLMHTSGLPVAIDNAENMTGLEFMDALYNIETDFEPGEKVQPSPLNTIVLGLILRTIDGSLDRGVQDHVLYPMAMTNTGYNLNRPKIRFVPTRKDARRGQIQGQVEDPLALILNGESGHAGLFSTLNDVTVFTEMLINRGNYQGKEVLDPQIFDVLGKLEKDGQTLGWKRYNQDTLYATSSTALIVFNTNLKRGLVVLTNYITDKEQGLKLVDDLLKIIAE</sequence>
<proteinExistence type="predicted"/>
<feature type="domain" description="Beta-lactamase-related" evidence="2">
    <location>
        <begin position="50"/>
        <end position="303"/>
    </location>
</feature>
<dbReference type="Gene3D" id="3.40.710.10">
    <property type="entry name" value="DD-peptidase/beta-lactamase superfamily"/>
    <property type="match status" value="1"/>
</dbReference>
<evidence type="ECO:0000256" key="1">
    <source>
        <dbReference type="ARBA" id="ARBA00022801"/>
    </source>
</evidence>
<gene>
    <name evidence="3" type="ORF">IV88_GL001525</name>
</gene>
<dbReference type="Proteomes" id="UP000051249">
    <property type="component" value="Unassembled WGS sequence"/>
</dbReference>